<protein>
    <submittedName>
        <fullName evidence="1 2">Uncharacterized protein</fullName>
    </submittedName>
</protein>
<dbReference type="EnsemblPlants" id="PNT75466">
    <property type="protein sequence ID" value="PNT75466"/>
    <property type="gene ID" value="BRADI_1g33012v3"/>
</dbReference>
<dbReference type="InParanoid" id="A0A2K2DMF6"/>
<proteinExistence type="predicted"/>
<keyword evidence="3" id="KW-1185">Reference proteome</keyword>
<dbReference type="OrthoDB" id="694273at2759"/>
<dbReference type="ExpressionAtlas" id="A0A2K2DMF6">
    <property type="expression patterns" value="differential"/>
</dbReference>
<dbReference type="EMBL" id="CM000880">
    <property type="protein sequence ID" value="PNT75466.1"/>
    <property type="molecule type" value="Genomic_DNA"/>
</dbReference>
<evidence type="ECO:0000313" key="3">
    <source>
        <dbReference type="Proteomes" id="UP000008810"/>
    </source>
</evidence>
<reference evidence="1" key="2">
    <citation type="submission" date="2017-06" db="EMBL/GenBank/DDBJ databases">
        <title>WGS assembly of Brachypodium distachyon.</title>
        <authorList>
            <consortium name="The International Brachypodium Initiative"/>
            <person name="Lucas S."/>
            <person name="Harmon-Smith M."/>
            <person name="Lail K."/>
            <person name="Tice H."/>
            <person name="Grimwood J."/>
            <person name="Bruce D."/>
            <person name="Barry K."/>
            <person name="Shu S."/>
            <person name="Lindquist E."/>
            <person name="Wang M."/>
            <person name="Pitluck S."/>
            <person name="Vogel J.P."/>
            <person name="Garvin D.F."/>
            <person name="Mockler T.C."/>
            <person name="Schmutz J."/>
            <person name="Rokhsar D."/>
            <person name="Bevan M.W."/>
        </authorList>
    </citation>
    <scope>NUCLEOTIDE SEQUENCE</scope>
    <source>
        <strain evidence="1">Bd21</strain>
    </source>
</reference>
<reference evidence="2" key="3">
    <citation type="submission" date="2018-08" db="UniProtKB">
        <authorList>
            <consortium name="EnsemblPlants"/>
        </authorList>
    </citation>
    <scope>IDENTIFICATION</scope>
    <source>
        <strain evidence="2">cv. Bd21</strain>
    </source>
</reference>
<evidence type="ECO:0000313" key="1">
    <source>
        <dbReference type="EMBL" id="PNT75466.1"/>
    </source>
</evidence>
<name>A0A2K2DMF6_BRADI</name>
<dbReference type="AlphaFoldDB" id="A0A2K2DMF6"/>
<evidence type="ECO:0000313" key="2">
    <source>
        <dbReference type="EnsemblPlants" id="PNT75466"/>
    </source>
</evidence>
<sequence>MPIGVFCDEECGGEQESKHEETLRGRHLQATKTSSLVAGATAHRVIARFGMKSGELMFPLRCTPTSTVGVEEETNCHAVMSCTKAKGLRQRMRQAWNLHDQSRLRYTGDDWALILLDSVDAITKQHLLFLWWWRAWHLRNDSIFGNGKETIEDSASQI</sequence>
<reference evidence="1 2" key="1">
    <citation type="journal article" date="2010" name="Nature">
        <title>Genome sequencing and analysis of the model grass Brachypodium distachyon.</title>
        <authorList>
            <consortium name="International Brachypodium Initiative"/>
        </authorList>
    </citation>
    <scope>NUCLEOTIDE SEQUENCE [LARGE SCALE GENOMIC DNA]</scope>
    <source>
        <strain evidence="1 2">Bd21</strain>
    </source>
</reference>
<dbReference type="Proteomes" id="UP000008810">
    <property type="component" value="Chromosome 1"/>
</dbReference>
<gene>
    <name evidence="1" type="ORF">BRADI_1g33012v3</name>
</gene>
<organism evidence="1">
    <name type="scientific">Brachypodium distachyon</name>
    <name type="common">Purple false brome</name>
    <name type="synonym">Trachynia distachya</name>
    <dbReference type="NCBI Taxonomy" id="15368"/>
    <lineage>
        <taxon>Eukaryota</taxon>
        <taxon>Viridiplantae</taxon>
        <taxon>Streptophyta</taxon>
        <taxon>Embryophyta</taxon>
        <taxon>Tracheophyta</taxon>
        <taxon>Spermatophyta</taxon>
        <taxon>Magnoliopsida</taxon>
        <taxon>Liliopsida</taxon>
        <taxon>Poales</taxon>
        <taxon>Poaceae</taxon>
        <taxon>BOP clade</taxon>
        <taxon>Pooideae</taxon>
        <taxon>Stipodae</taxon>
        <taxon>Brachypodieae</taxon>
        <taxon>Brachypodium</taxon>
    </lineage>
</organism>
<dbReference type="Gramene" id="PNT75466">
    <property type="protein sequence ID" value="PNT75466"/>
    <property type="gene ID" value="BRADI_1g33012v3"/>
</dbReference>
<accession>A0A2K2DMF6</accession>